<evidence type="ECO:0000313" key="2">
    <source>
        <dbReference type="Proteomes" id="UP000052230"/>
    </source>
</evidence>
<protein>
    <recommendedName>
        <fullName evidence="3">Antitoxin VbhA domain-containing protein</fullName>
    </recommendedName>
</protein>
<dbReference type="EMBL" id="CCXZ01000113">
    <property type="protein sequence ID" value="CEG15775.1"/>
    <property type="molecule type" value="Genomic_DNA"/>
</dbReference>
<evidence type="ECO:0000313" key="1">
    <source>
        <dbReference type="EMBL" id="CEG15775.1"/>
    </source>
</evidence>
<reference evidence="1 2" key="1">
    <citation type="submission" date="2014-09" db="EMBL/GenBank/DDBJ databases">
        <authorList>
            <person name="Regsiter A."/>
        </authorList>
    </citation>
    <scope>NUCLEOTIDE SEQUENCE [LARGE SCALE GENOMIC DNA]</scope>
</reference>
<organism evidence="1 2">
    <name type="scientific">Xanthomonas citri pv. citri</name>
    <dbReference type="NCBI Taxonomy" id="611301"/>
    <lineage>
        <taxon>Bacteria</taxon>
        <taxon>Pseudomonadati</taxon>
        <taxon>Pseudomonadota</taxon>
        <taxon>Gammaproteobacteria</taxon>
        <taxon>Lysobacterales</taxon>
        <taxon>Lysobacteraceae</taxon>
        <taxon>Xanthomonas</taxon>
    </lineage>
</organism>
<proteinExistence type="predicted"/>
<name>A0A0U5FFS0_XANCI</name>
<dbReference type="AlphaFoldDB" id="A0A0U5FFS0"/>
<keyword evidence="2" id="KW-1185">Reference proteome</keyword>
<evidence type="ECO:0008006" key="3">
    <source>
        <dbReference type="Google" id="ProtNLM"/>
    </source>
</evidence>
<accession>A0A0U5FFS0</accession>
<comment type="caution">
    <text evidence="1">The sequence shown here is derived from an EMBL/GenBank/DDBJ whole genome shotgun (WGS) entry which is preliminary data.</text>
</comment>
<dbReference type="Proteomes" id="UP000052230">
    <property type="component" value="Unassembled WGS sequence"/>
</dbReference>
<sequence>MGRKATPTEYHLTKPLIGEEERAFRTEMVETTYKVLRANNVRPPKRVKHLSQLYVDGLISDKELSALLNARVSK</sequence>
<gene>
    <name evidence="1" type="ORF">XAC3562_210239</name>
</gene>
<dbReference type="RefSeq" id="WP_015472315.1">
    <property type="nucleotide sequence ID" value="NZ_CAVLHR010000013.1"/>
</dbReference>